<reference evidence="9 10" key="1">
    <citation type="submission" date="2018-11" db="EMBL/GenBank/DDBJ databases">
        <title>Genomic Encyclopedia of Type Strains, Phase IV (KMG-IV): sequencing the most valuable type-strain genomes for metagenomic binning, comparative biology and taxonomic classification.</title>
        <authorList>
            <person name="Goeker M."/>
        </authorList>
    </citation>
    <scope>NUCLEOTIDE SEQUENCE [LARGE SCALE GENOMIC DNA]</scope>
    <source>
        <strain evidence="9 10">DSM 16974</strain>
    </source>
</reference>
<evidence type="ECO:0000313" key="10">
    <source>
        <dbReference type="Proteomes" id="UP000273643"/>
    </source>
</evidence>
<dbReference type="SUPFAM" id="SSF56935">
    <property type="entry name" value="Porins"/>
    <property type="match status" value="1"/>
</dbReference>
<keyword evidence="9" id="KW-0675">Receptor</keyword>
<sequence length="1011" mass="112957">MNNYNQSEKLDCTKTTPLFRKNSLASRIASIVLAGAACSTFMVTNAYAQEQQDEEQQSQSQNDSASSEDTVLEEVLVTGIRQSYTSALDRKREAGTMMDSLVAEDISEFPDKNIGEALQRISGIQLNRDMGEGTSVSVRGVESGLVRVELNGVTAMGMGGSRSVDFRDMASELVKSIDVYKGSEARLTEGGVGGTIQVNTRKPNEFEENFLSINGEAQYNSMIDEVMPKYNLTGVYKASDRLGFLVNITGSDVHTMLHGLRNTNWQKYHDVDGVASKTSVDQLYADYSTQQECMDAGLDSASETACLEQWHEYSPSTPRYSIWGREENRLSANVEVQYAVTDNLSFDLSYTDGEREKLATDRNFQVEVGSAFDIDSAVVDANKNVTQFVTNGVNAAGTPIGATIRNRTLNFDWNQERKVMRAGFDYVNDNLAIDGYIARSTTFEDIDSRDTQTAQNNVGGIVVTQVNDLPEIDFTDAYIINQDDVEDTFNTFNYNDGTQYTSLDRFKYAPSQSEASENIAKFDVTYSPEQSFFTAYRTGFIATDQDFANNAWGYNLMQTVGNPYTVDGETRIWTQDDHEAVLLGNRFATDKFFRDYNPGVDIIESYMAVDTEPYLAALLERSGFSSAEAARGNLQPIDSRYDINVQTQSAYVQADFETDVGSMVLRGNFGVRVARTETASEGFSRIRVLVEQTDEDGNPIYGPNGEDLAGVEDPDDPRAFEGRQTVEEDFVDVLPSLNLTLEMIEGLEAYLGVAKVMARPQINDLNINADCTLRDYPLARDQMIPNTCTAGNPDLDPYRATQGEVALTWYPNESSILSGAYFVKDITSYIFGAETQQDVDFFNDGTLWDVRQQVNKEGITTKGFEFQASTFFDFLPEPFNNTGAKANYTYITADNVDDFNPLTGEQMPLRGQSENSYNLEAFYEDDTWSLKLAYNYRDEYYSRVFDGLPVFVDASGYIDGKITYTYDENLKFYVDARNLGKEVKLETSGVGRTNDLQWSGRMFSAGFTYRM</sequence>
<feature type="domain" description="TonB-dependent receptor plug" evidence="8">
    <location>
        <begin position="91"/>
        <end position="195"/>
    </location>
</feature>
<dbReference type="Proteomes" id="UP000273643">
    <property type="component" value="Unassembled WGS sequence"/>
</dbReference>
<dbReference type="Pfam" id="PF07715">
    <property type="entry name" value="Plug"/>
    <property type="match status" value="1"/>
</dbReference>
<evidence type="ECO:0000256" key="3">
    <source>
        <dbReference type="ARBA" id="ARBA00023237"/>
    </source>
</evidence>
<organism evidence="9 10">
    <name type="scientific">Marinimicrobium koreense</name>
    <dbReference type="NCBI Taxonomy" id="306545"/>
    <lineage>
        <taxon>Bacteria</taxon>
        <taxon>Pseudomonadati</taxon>
        <taxon>Pseudomonadota</taxon>
        <taxon>Gammaproteobacteria</taxon>
        <taxon>Cellvibrionales</taxon>
        <taxon>Cellvibrionaceae</taxon>
        <taxon>Marinimicrobium</taxon>
    </lineage>
</organism>
<feature type="signal peptide" evidence="6">
    <location>
        <begin position="1"/>
        <end position="48"/>
    </location>
</feature>
<accession>A0A3N1NU07</accession>
<dbReference type="InterPro" id="IPR012910">
    <property type="entry name" value="Plug_dom"/>
</dbReference>
<evidence type="ECO:0000256" key="4">
    <source>
        <dbReference type="RuleBase" id="RU003357"/>
    </source>
</evidence>
<dbReference type="InterPro" id="IPR010104">
    <property type="entry name" value="TonB_rcpt_bac"/>
</dbReference>
<dbReference type="OrthoDB" id="8727862at2"/>
<dbReference type="Gene3D" id="2.40.170.20">
    <property type="entry name" value="TonB-dependent receptor, beta-barrel domain"/>
    <property type="match status" value="1"/>
</dbReference>
<comment type="similarity">
    <text evidence="4">Belongs to the TonB-dependent receptor family.</text>
</comment>
<dbReference type="PANTHER" id="PTHR40980:SF3">
    <property type="entry name" value="TONB-DEPENDENT RECEPTOR-LIKE BETA-BARREL DOMAIN-CONTAINING PROTEIN"/>
    <property type="match status" value="1"/>
</dbReference>
<dbReference type="GO" id="GO:0009279">
    <property type="term" value="C:cell outer membrane"/>
    <property type="evidence" value="ECO:0007669"/>
    <property type="project" value="UniProtKB-SubCell"/>
</dbReference>
<feature type="region of interest" description="Disordered" evidence="5">
    <location>
        <begin position="49"/>
        <end position="70"/>
    </location>
</feature>
<evidence type="ECO:0000256" key="6">
    <source>
        <dbReference type="SAM" id="SignalP"/>
    </source>
</evidence>
<comment type="caution">
    <text evidence="9">The sequence shown here is derived from an EMBL/GenBank/DDBJ whole genome shotgun (WGS) entry which is preliminary data.</text>
</comment>
<dbReference type="Gene3D" id="2.170.130.10">
    <property type="entry name" value="TonB-dependent receptor, plug domain"/>
    <property type="match status" value="1"/>
</dbReference>
<keyword evidence="3" id="KW-0998">Cell outer membrane</keyword>
<feature type="compositionally biased region" description="Low complexity" evidence="5">
    <location>
        <begin position="57"/>
        <end position="69"/>
    </location>
</feature>
<keyword evidence="2 4" id="KW-0472">Membrane</keyword>
<feature type="domain" description="TonB-dependent receptor-like beta-barrel" evidence="7">
    <location>
        <begin position="482"/>
        <end position="979"/>
    </location>
</feature>
<proteinExistence type="inferred from homology"/>
<evidence type="ECO:0000256" key="5">
    <source>
        <dbReference type="SAM" id="MobiDB-lite"/>
    </source>
</evidence>
<dbReference type="PANTHER" id="PTHR40980">
    <property type="entry name" value="PLUG DOMAIN-CONTAINING PROTEIN"/>
    <property type="match status" value="1"/>
</dbReference>
<evidence type="ECO:0000313" key="9">
    <source>
        <dbReference type="EMBL" id="ROQ19675.1"/>
    </source>
</evidence>
<keyword evidence="10" id="KW-1185">Reference proteome</keyword>
<evidence type="ECO:0000259" key="7">
    <source>
        <dbReference type="Pfam" id="PF00593"/>
    </source>
</evidence>
<evidence type="ECO:0000256" key="2">
    <source>
        <dbReference type="ARBA" id="ARBA00023136"/>
    </source>
</evidence>
<evidence type="ECO:0000259" key="8">
    <source>
        <dbReference type="Pfam" id="PF07715"/>
    </source>
</evidence>
<evidence type="ECO:0000256" key="1">
    <source>
        <dbReference type="ARBA" id="ARBA00004442"/>
    </source>
</evidence>
<dbReference type="InterPro" id="IPR037066">
    <property type="entry name" value="Plug_dom_sf"/>
</dbReference>
<dbReference type="EMBL" id="RJUK01000001">
    <property type="protein sequence ID" value="ROQ19675.1"/>
    <property type="molecule type" value="Genomic_DNA"/>
</dbReference>
<protein>
    <submittedName>
        <fullName evidence="9">TonB-dependent receptor</fullName>
    </submittedName>
</protein>
<keyword evidence="4" id="KW-0798">TonB box</keyword>
<feature type="chain" id="PRO_5018318707" evidence="6">
    <location>
        <begin position="49"/>
        <end position="1011"/>
    </location>
</feature>
<dbReference type="NCBIfam" id="TIGR01782">
    <property type="entry name" value="TonB-Xanth-Caul"/>
    <property type="match status" value="1"/>
</dbReference>
<dbReference type="InterPro" id="IPR036942">
    <property type="entry name" value="Beta-barrel_TonB_sf"/>
</dbReference>
<comment type="subcellular location">
    <subcellularLocation>
        <location evidence="1 4">Cell outer membrane</location>
    </subcellularLocation>
</comment>
<gene>
    <name evidence="9" type="ORF">EDC38_0260</name>
</gene>
<dbReference type="Pfam" id="PF00593">
    <property type="entry name" value="TonB_dep_Rec_b-barrel"/>
    <property type="match status" value="1"/>
</dbReference>
<keyword evidence="6" id="KW-0732">Signal</keyword>
<dbReference type="AlphaFoldDB" id="A0A3N1NU07"/>
<dbReference type="InterPro" id="IPR000531">
    <property type="entry name" value="Beta-barrel_TonB"/>
</dbReference>
<name>A0A3N1NU07_9GAMM</name>
<dbReference type="RefSeq" id="WP_123636989.1">
    <property type="nucleotide sequence ID" value="NZ_JBHYFO010000003.1"/>
</dbReference>